<dbReference type="InterPro" id="IPR004629">
    <property type="entry name" value="WecG_TagA_CpsF"/>
</dbReference>
<name>A0A917CKF2_9BACL</name>
<dbReference type="GO" id="GO:0047244">
    <property type="term" value="F:N-acetylglucosaminyldiphosphoundecaprenol N-acetyl-beta-D-mannosaminyltransferase activity"/>
    <property type="evidence" value="ECO:0007669"/>
    <property type="project" value="UniProtKB-UniRule"/>
</dbReference>
<reference evidence="6" key="1">
    <citation type="journal article" date="2014" name="Int. J. Syst. Evol. Microbiol.">
        <title>Complete genome sequence of Corynebacterium casei LMG S-19264T (=DSM 44701T), isolated from a smear-ripened cheese.</title>
        <authorList>
            <consortium name="US DOE Joint Genome Institute (JGI-PGF)"/>
            <person name="Walter F."/>
            <person name="Albersmeier A."/>
            <person name="Kalinowski J."/>
            <person name="Ruckert C."/>
        </authorList>
    </citation>
    <scope>NUCLEOTIDE SEQUENCE</scope>
    <source>
        <strain evidence="6">CGMCC 1.12987</strain>
    </source>
</reference>
<dbReference type="EMBL" id="BMGR01000002">
    <property type="protein sequence ID" value="GGF91652.1"/>
    <property type="molecule type" value="Genomic_DNA"/>
</dbReference>
<accession>A0A917CKF2</accession>
<comment type="catalytic activity">
    <reaction evidence="5">
        <text>UDP-N-acetyl-alpha-D-mannosamine + N-acetyl-alpha-D-glucosaminyl-di-trans,octa-cis-undecaprenyl diphosphate = N-acetyl-beta-D-mannosaminyl-(1-&gt;4)-N-acetyl-alpha-D-glucosaminyl di-trans,octa-cis-undecaprenyl diphosphate + UDP + H(+)</text>
        <dbReference type="Rhea" id="RHEA:16053"/>
        <dbReference type="ChEBI" id="CHEBI:15378"/>
        <dbReference type="ChEBI" id="CHEBI:58223"/>
        <dbReference type="ChEBI" id="CHEBI:62959"/>
        <dbReference type="ChEBI" id="CHEBI:68623"/>
        <dbReference type="ChEBI" id="CHEBI:132210"/>
        <dbReference type="EC" id="2.4.1.187"/>
    </reaction>
</comment>
<dbReference type="GO" id="GO:0019350">
    <property type="term" value="P:teichoic acid biosynthetic process"/>
    <property type="evidence" value="ECO:0007669"/>
    <property type="project" value="UniProtKB-UniRule"/>
</dbReference>
<proteinExistence type="inferred from homology"/>
<protein>
    <recommendedName>
        <fullName evidence="5">N-acetylglucosaminyldiphosphoundecaprenol N-acetyl-beta-D-mannosaminyltransferase</fullName>
        <ecNumber evidence="5">2.4.1.187</ecNumber>
    </recommendedName>
    <alternativeName>
        <fullName evidence="5">N-acetylmannosaminyltransferase</fullName>
    </alternativeName>
    <alternativeName>
        <fullName evidence="5">UDP-N-acetylmannosamine transferase</fullName>
    </alternativeName>
    <alternativeName>
        <fullName evidence="5">UDP-N-acetylmannosamine:N-acetylglucosaminyl pyrophosphorylundecaprenol N-acetylmannosaminyltransferase</fullName>
    </alternativeName>
</protein>
<keyword evidence="4 5" id="KW-0961">Cell wall biogenesis/degradation</keyword>
<sequence>MSLSSIPFREKGQAKPDMAEPEIPVVPIFGLPFSRMNMQDTVRYLTESIELRRTTQVITGNPIMVMMALEDPAYYRAMERAELIVPDGAGVVWAAGYVGQPVAERVAGFDLLHQLMHVGEQKRWSVYLLGTTQEVIEEAAERLQQQYPLVRIVGYRNGFFGDKEDKEVVQAIREANPDILFVARAADNQEPWIARHKDELGVPVMMGVGGSFDVIAGKLKRAPILFQKLRLEWFYRLLQQPTRYRRMLALPKFAVKVIRERENVTKRHPTP</sequence>
<evidence type="ECO:0000256" key="4">
    <source>
        <dbReference type="ARBA" id="ARBA00023316"/>
    </source>
</evidence>
<keyword evidence="7" id="KW-1185">Reference proteome</keyword>
<reference evidence="6" key="2">
    <citation type="submission" date="2020-09" db="EMBL/GenBank/DDBJ databases">
        <authorList>
            <person name="Sun Q."/>
            <person name="Zhou Y."/>
        </authorList>
    </citation>
    <scope>NUCLEOTIDE SEQUENCE</scope>
    <source>
        <strain evidence="6">CGMCC 1.12987</strain>
    </source>
</reference>
<evidence type="ECO:0000313" key="6">
    <source>
        <dbReference type="EMBL" id="GGF91652.1"/>
    </source>
</evidence>
<keyword evidence="3 5" id="KW-0777">Teichoic acid biosynthesis</keyword>
<keyword evidence="2 5" id="KW-0808">Transferase</keyword>
<dbReference type="HAMAP" id="MF_02070">
    <property type="entry name" value="TagA_TarA"/>
    <property type="match status" value="1"/>
</dbReference>
<dbReference type="NCBIfam" id="TIGR00696">
    <property type="entry name" value="wecG_tagA_cpsF"/>
    <property type="match status" value="1"/>
</dbReference>
<dbReference type="GO" id="GO:0071555">
    <property type="term" value="P:cell wall organization"/>
    <property type="evidence" value="ECO:0007669"/>
    <property type="project" value="UniProtKB-KW"/>
</dbReference>
<evidence type="ECO:0000256" key="3">
    <source>
        <dbReference type="ARBA" id="ARBA00022944"/>
    </source>
</evidence>
<dbReference type="PANTHER" id="PTHR34136:SF1">
    <property type="entry name" value="UDP-N-ACETYL-D-MANNOSAMINURONIC ACID TRANSFERASE"/>
    <property type="match status" value="1"/>
</dbReference>
<evidence type="ECO:0000256" key="5">
    <source>
        <dbReference type="HAMAP-Rule" id="MF_02070"/>
    </source>
</evidence>
<dbReference type="Proteomes" id="UP000644756">
    <property type="component" value="Unassembled WGS sequence"/>
</dbReference>
<dbReference type="AlphaFoldDB" id="A0A917CKF2"/>
<comment type="pathway">
    <text evidence="5">Cell wall biogenesis; teichoic acid biosynthesis.</text>
</comment>
<evidence type="ECO:0000256" key="1">
    <source>
        <dbReference type="ARBA" id="ARBA00022676"/>
    </source>
</evidence>
<dbReference type="InterPro" id="IPR034714">
    <property type="entry name" value="TagA_TarA"/>
</dbReference>
<keyword evidence="1 5" id="KW-0328">Glycosyltransferase</keyword>
<organism evidence="6 7">
    <name type="scientific">Paenibacillus abyssi</name>
    <dbReference type="NCBI Taxonomy" id="1340531"/>
    <lineage>
        <taxon>Bacteria</taxon>
        <taxon>Bacillati</taxon>
        <taxon>Bacillota</taxon>
        <taxon>Bacilli</taxon>
        <taxon>Bacillales</taxon>
        <taxon>Paenibacillaceae</taxon>
        <taxon>Paenibacillus</taxon>
    </lineage>
</organism>
<evidence type="ECO:0000256" key="2">
    <source>
        <dbReference type="ARBA" id="ARBA00022679"/>
    </source>
</evidence>
<dbReference type="PANTHER" id="PTHR34136">
    <property type="match status" value="1"/>
</dbReference>
<dbReference type="CDD" id="cd06533">
    <property type="entry name" value="Glyco_transf_WecG_TagA"/>
    <property type="match status" value="1"/>
</dbReference>
<comment type="similarity">
    <text evidence="5">Belongs to the glycosyltransferase 26 family. TagA/TarA subfamily.</text>
</comment>
<dbReference type="Pfam" id="PF03808">
    <property type="entry name" value="Glyco_tran_WecG"/>
    <property type="match status" value="1"/>
</dbReference>
<dbReference type="EC" id="2.4.1.187" evidence="5"/>
<gene>
    <name evidence="6" type="primary">tarA</name>
    <name evidence="6" type="ORF">GCM10010916_06210</name>
</gene>
<evidence type="ECO:0000313" key="7">
    <source>
        <dbReference type="Proteomes" id="UP000644756"/>
    </source>
</evidence>
<comment type="function">
    <text evidence="5">Catalyzes the conversion of GlcNAc-PP-undecaprenol into ManNAc-GlcNAc-PP-undecaprenol, the first committed lipid intermediate in the de novo synthesis of teichoic acid.</text>
</comment>
<comment type="caution">
    <text evidence="6">The sequence shown here is derived from an EMBL/GenBank/DDBJ whole genome shotgun (WGS) entry which is preliminary data.</text>
</comment>